<dbReference type="AlphaFoldDB" id="A0A2T1DVN5"/>
<reference evidence="2" key="1">
    <citation type="submission" date="2018-02" db="EMBL/GenBank/DDBJ databases">
        <authorList>
            <person name="Moore K."/>
            <person name="Momper L."/>
        </authorList>
    </citation>
    <scope>NUCLEOTIDE SEQUENCE [LARGE SCALE GENOMIC DNA]</scope>
    <source>
        <strain evidence="2">ULC18</strain>
    </source>
</reference>
<dbReference type="RefSeq" id="WP_106259794.1">
    <property type="nucleotide sequence ID" value="NZ_CAWNSW010000105.1"/>
</dbReference>
<dbReference type="Gene3D" id="1.10.10.10">
    <property type="entry name" value="Winged helix-like DNA-binding domain superfamily/Winged helix DNA-binding domain"/>
    <property type="match status" value="1"/>
</dbReference>
<accession>A0A2T1DVN5</accession>
<dbReference type="Pfam" id="PF04255">
    <property type="entry name" value="DUF433"/>
    <property type="match status" value="1"/>
</dbReference>
<evidence type="ECO:0008006" key="3">
    <source>
        <dbReference type="Google" id="ProtNLM"/>
    </source>
</evidence>
<dbReference type="InterPro" id="IPR036388">
    <property type="entry name" value="WH-like_DNA-bd_sf"/>
</dbReference>
<comment type="caution">
    <text evidence="1">The sequence shown here is derived from an EMBL/GenBank/DDBJ whole genome shotgun (WGS) entry which is preliminary data.</text>
</comment>
<dbReference type="SUPFAM" id="SSF46689">
    <property type="entry name" value="Homeodomain-like"/>
    <property type="match status" value="1"/>
</dbReference>
<proteinExistence type="predicted"/>
<dbReference type="InterPro" id="IPR009057">
    <property type="entry name" value="Homeodomain-like_sf"/>
</dbReference>
<reference evidence="1 2" key="2">
    <citation type="submission" date="2018-03" db="EMBL/GenBank/DDBJ databases">
        <title>The ancient ancestry and fast evolution of plastids.</title>
        <authorList>
            <person name="Moore K.R."/>
            <person name="Magnabosco C."/>
            <person name="Momper L."/>
            <person name="Gold D.A."/>
            <person name="Bosak T."/>
            <person name="Fournier G.P."/>
        </authorList>
    </citation>
    <scope>NUCLEOTIDE SEQUENCE [LARGE SCALE GENOMIC DNA]</scope>
    <source>
        <strain evidence="1 2">ULC18</strain>
    </source>
</reference>
<keyword evidence="2" id="KW-1185">Reference proteome</keyword>
<protein>
    <recommendedName>
        <fullName evidence="3">DUF433 domain-containing protein</fullName>
    </recommendedName>
</protein>
<sequence length="102" mass="11465">MSTVVVTTKQYVEEREGAYRIVGKRVSLDSIVYAFLSGQSPESIAQSFPVLTLEDVYGAIAFYLANRATIDTYLAEGEQLFEQLRQQARANNSLLYQKLYSA</sequence>
<evidence type="ECO:0000313" key="2">
    <source>
        <dbReference type="Proteomes" id="UP000239576"/>
    </source>
</evidence>
<dbReference type="Proteomes" id="UP000239576">
    <property type="component" value="Unassembled WGS sequence"/>
</dbReference>
<name>A0A2T1DVN5_9CYAN</name>
<dbReference type="InterPro" id="IPR007367">
    <property type="entry name" value="DUF433"/>
</dbReference>
<dbReference type="OrthoDB" id="486806at2"/>
<gene>
    <name evidence="1" type="ORF">C7B82_26500</name>
</gene>
<dbReference type="EMBL" id="PVWK01000142">
    <property type="protein sequence ID" value="PSB24576.1"/>
    <property type="molecule type" value="Genomic_DNA"/>
</dbReference>
<evidence type="ECO:0000313" key="1">
    <source>
        <dbReference type="EMBL" id="PSB24576.1"/>
    </source>
</evidence>
<organism evidence="1 2">
    <name type="scientific">Stenomitos frigidus ULC18</name>
    <dbReference type="NCBI Taxonomy" id="2107698"/>
    <lineage>
        <taxon>Bacteria</taxon>
        <taxon>Bacillati</taxon>
        <taxon>Cyanobacteriota</taxon>
        <taxon>Cyanophyceae</taxon>
        <taxon>Leptolyngbyales</taxon>
        <taxon>Leptolyngbyaceae</taxon>
        <taxon>Stenomitos</taxon>
    </lineage>
</organism>